<dbReference type="EMBL" id="CP061800">
    <property type="protein sequence ID" value="QTA87386.1"/>
    <property type="molecule type" value="Genomic_DNA"/>
</dbReference>
<evidence type="ECO:0000313" key="3">
    <source>
        <dbReference type="Proteomes" id="UP000663722"/>
    </source>
</evidence>
<gene>
    <name evidence="2" type="ORF">dnm_034190</name>
</gene>
<proteinExistence type="predicted"/>
<protein>
    <submittedName>
        <fullName evidence="2">Uncharacterized protein</fullName>
    </submittedName>
</protein>
<dbReference type="AlphaFoldDB" id="A0A975GMX0"/>
<keyword evidence="3" id="KW-1185">Reference proteome</keyword>
<accession>A0A975GMX0</accession>
<name>A0A975GMX0_9BACT</name>
<reference evidence="2" key="1">
    <citation type="journal article" date="2021" name="Microb. Physiol.">
        <title>Proteogenomic Insights into the Physiology of Marine, Sulfate-Reducing, Filamentous Desulfonema limicola and Desulfonema magnum.</title>
        <authorList>
            <person name="Schnaars V."/>
            <person name="Wohlbrand L."/>
            <person name="Scheve S."/>
            <person name="Hinrichs C."/>
            <person name="Reinhardt R."/>
            <person name="Rabus R."/>
        </authorList>
    </citation>
    <scope>NUCLEOTIDE SEQUENCE</scope>
    <source>
        <strain evidence="2">4be13</strain>
    </source>
</reference>
<keyword evidence="1" id="KW-0812">Transmembrane</keyword>
<keyword evidence="1" id="KW-0472">Membrane</keyword>
<evidence type="ECO:0000256" key="1">
    <source>
        <dbReference type="SAM" id="Phobius"/>
    </source>
</evidence>
<keyword evidence="1" id="KW-1133">Transmembrane helix</keyword>
<dbReference type="KEGG" id="dmm:dnm_034190"/>
<feature type="transmembrane region" description="Helical" evidence="1">
    <location>
        <begin position="21"/>
        <end position="41"/>
    </location>
</feature>
<dbReference type="Proteomes" id="UP000663722">
    <property type="component" value="Chromosome"/>
</dbReference>
<sequence length="42" mass="4704">MDADEKEKGAMTIQRDEMWSLLPGYLICFLSPSAGPAHSFFL</sequence>
<organism evidence="2 3">
    <name type="scientific">Desulfonema magnum</name>
    <dbReference type="NCBI Taxonomy" id="45655"/>
    <lineage>
        <taxon>Bacteria</taxon>
        <taxon>Pseudomonadati</taxon>
        <taxon>Thermodesulfobacteriota</taxon>
        <taxon>Desulfobacteria</taxon>
        <taxon>Desulfobacterales</taxon>
        <taxon>Desulfococcaceae</taxon>
        <taxon>Desulfonema</taxon>
    </lineage>
</organism>
<evidence type="ECO:0000313" key="2">
    <source>
        <dbReference type="EMBL" id="QTA87386.1"/>
    </source>
</evidence>